<dbReference type="PANTHER" id="PTHR43157">
    <property type="entry name" value="PHOSPHATIDYLINOSITOL-GLYCAN BIOSYNTHESIS CLASS F PROTEIN-RELATED"/>
    <property type="match status" value="1"/>
</dbReference>
<dbReference type="Proteomes" id="UP000612899">
    <property type="component" value="Unassembled WGS sequence"/>
</dbReference>
<dbReference type="GO" id="GO:0016491">
    <property type="term" value="F:oxidoreductase activity"/>
    <property type="evidence" value="ECO:0007669"/>
    <property type="project" value="UniProtKB-KW"/>
</dbReference>
<dbReference type="InterPro" id="IPR036291">
    <property type="entry name" value="NAD(P)-bd_dom_sf"/>
</dbReference>
<dbReference type="AlphaFoldDB" id="A0A8J3VBS7"/>
<evidence type="ECO:0000256" key="1">
    <source>
        <dbReference type="ARBA" id="ARBA00023002"/>
    </source>
</evidence>
<dbReference type="NCBIfam" id="NF004513">
    <property type="entry name" value="PRK05854.1"/>
    <property type="match status" value="1"/>
</dbReference>
<dbReference type="PANTHER" id="PTHR43157:SF31">
    <property type="entry name" value="PHOSPHATIDYLINOSITOL-GLYCAN BIOSYNTHESIS CLASS F PROTEIN"/>
    <property type="match status" value="1"/>
</dbReference>
<evidence type="ECO:0000313" key="3">
    <source>
        <dbReference type="Proteomes" id="UP000612899"/>
    </source>
</evidence>
<dbReference type="EMBL" id="BONY01000001">
    <property type="protein sequence ID" value="GIH01944.1"/>
    <property type="molecule type" value="Genomic_DNA"/>
</dbReference>
<accession>A0A8J3VBS7</accession>
<reference evidence="2" key="1">
    <citation type="submission" date="2021-01" db="EMBL/GenBank/DDBJ databases">
        <title>Whole genome shotgun sequence of Rhizocola hellebori NBRC 109834.</title>
        <authorList>
            <person name="Komaki H."/>
            <person name="Tamura T."/>
        </authorList>
    </citation>
    <scope>NUCLEOTIDE SEQUENCE</scope>
    <source>
        <strain evidence="2">NBRC 109834</strain>
    </source>
</reference>
<name>A0A8J3VBS7_9ACTN</name>
<dbReference type="PRINTS" id="PR00081">
    <property type="entry name" value="GDHRDH"/>
</dbReference>
<dbReference type="Gene3D" id="3.40.50.720">
    <property type="entry name" value="NAD(P)-binding Rossmann-like Domain"/>
    <property type="match status" value="1"/>
</dbReference>
<comment type="caution">
    <text evidence="2">The sequence shown here is derived from an EMBL/GenBank/DDBJ whole genome shotgun (WGS) entry which is preliminary data.</text>
</comment>
<dbReference type="NCBIfam" id="NF004846">
    <property type="entry name" value="PRK06197.1"/>
    <property type="match status" value="1"/>
</dbReference>
<dbReference type="Pfam" id="PF00106">
    <property type="entry name" value="adh_short"/>
    <property type="match status" value="1"/>
</dbReference>
<dbReference type="SUPFAM" id="SSF51735">
    <property type="entry name" value="NAD(P)-binding Rossmann-fold domains"/>
    <property type="match status" value="1"/>
</dbReference>
<sequence>MDRWTSERIPAQTGKTFLVTGANSGLGYVTSRELARHGAHVIMAVRNEQKGHAALKTIQAELPQASLELRRVDLGDLESVHRLADGIAGEGVPVDVLVNNAGIMMPPRSLSPQGHESQFAANHLGHFALTGLLFPIIAKGEDPRVVTVSSGLHKRGRIHFDDLTGERKYSPTGYYSQSKFANVLFGLELDRRLRAAGLPVRSLLAHPGYAATNLQSTGPTGVLAFLMRFGNSLFAQSMEMGALPQLYAATDPAARSGEFYGPDGMGEQKGYPKVVQPVESAKDPQTAARLWKLSEEITGVEYPLPATS</sequence>
<protein>
    <submittedName>
        <fullName evidence="2">Short-chain dehydrogenase</fullName>
    </submittedName>
</protein>
<keyword evidence="3" id="KW-1185">Reference proteome</keyword>
<evidence type="ECO:0000313" key="2">
    <source>
        <dbReference type="EMBL" id="GIH01944.1"/>
    </source>
</evidence>
<keyword evidence="1" id="KW-0560">Oxidoreductase</keyword>
<organism evidence="2 3">
    <name type="scientific">Rhizocola hellebori</name>
    <dbReference type="NCBI Taxonomy" id="1392758"/>
    <lineage>
        <taxon>Bacteria</taxon>
        <taxon>Bacillati</taxon>
        <taxon>Actinomycetota</taxon>
        <taxon>Actinomycetes</taxon>
        <taxon>Micromonosporales</taxon>
        <taxon>Micromonosporaceae</taxon>
        <taxon>Rhizocola</taxon>
    </lineage>
</organism>
<dbReference type="RefSeq" id="WP_203905904.1">
    <property type="nucleotide sequence ID" value="NZ_BONY01000001.1"/>
</dbReference>
<dbReference type="CDD" id="cd05327">
    <property type="entry name" value="retinol-DH_like_SDR_c_like"/>
    <property type="match status" value="1"/>
</dbReference>
<gene>
    <name evidence="2" type="ORF">Rhe02_00110</name>
</gene>
<proteinExistence type="predicted"/>
<dbReference type="InterPro" id="IPR002347">
    <property type="entry name" value="SDR_fam"/>
</dbReference>